<reference evidence="1" key="2">
    <citation type="submission" date="2021-04" db="EMBL/GenBank/DDBJ databases">
        <authorList>
            <person name="Karlyshev A.V."/>
        </authorList>
    </citation>
    <scope>NUCLEOTIDE SEQUENCE</scope>
    <source>
        <strain evidence="1">LMG 29479</strain>
    </source>
</reference>
<sequence>MKPTPEQYSAYLSHQPVAGVTVAHGTQVRIAGGAHAGEVGEVSSLAELGDDPRLLVQLESGIEAVVAQSQLESAAR</sequence>
<evidence type="ECO:0000313" key="2">
    <source>
        <dbReference type="EMBL" id="MBS7457235.1"/>
    </source>
</evidence>
<dbReference type="AlphaFoldDB" id="A0A8J8B0C6"/>
<dbReference type="EMBL" id="JAGQFT020000005">
    <property type="protein sequence ID" value="MBS7457235.1"/>
    <property type="molecule type" value="Genomic_DNA"/>
</dbReference>
<dbReference type="Proteomes" id="UP000675747">
    <property type="component" value="Unassembled WGS sequence"/>
</dbReference>
<evidence type="ECO:0000313" key="3">
    <source>
        <dbReference type="Proteomes" id="UP000675747"/>
    </source>
</evidence>
<gene>
    <name evidence="2" type="ORF">KB893_008805</name>
    <name evidence="1" type="ORF">KB893_11995</name>
</gene>
<dbReference type="EMBL" id="JAGQFT010000110">
    <property type="protein sequence ID" value="MBR0563228.1"/>
    <property type="molecule type" value="Genomic_DNA"/>
</dbReference>
<proteinExistence type="predicted"/>
<name>A0A8J8B0C6_9GAMM</name>
<keyword evidence="3" id="KW-1185">Reference proteome</keyword>
<dbReference type="RefSeq" id="WP_211927146.1">
    <property type="nucleotide sequence ID" value="NZ_JAGQFT020000005.1"/>
</dbReference>
<evidence type="ECO:0000313" key="1">
    <source>
        <dbReference type="EMBL" id="MBR0563228.1"/>
    </source>
</evidence>
<protein>
    <recommendedName>
        <fullName evidence="4">KOW domain-containing protein</fullName>
    </recommendedName>
</protein>
<accession>A0A8J8B0C6</accession>
<reference evidence="2 3" key="1">
    <citation type="journal article" date="2021" name="Microbiol. Resour. Announc.">
        <title>Draft Genome Sequence of Coralloluteibacterium stylophorae LMG 29479T.</title>
        <authorList>
            <person name="Karlyshev A.V."/>
            <person name="Kudryashova E.B."/>
            <person name="Ariskina E.V."/>
            <person name="Conroy A.P."/>
            <person name="Abidueva E.Y."/>
        </authorList>
    </citation>
    <scope>NUCLEOTIDE SEQUENCE [LARGE SCALE GENOMIC DNA]</scope>
    <source>
        <strain evidence="2 3">LMG 29479</strain>
    </source>
</reference>
<organism evidence="1">
    <name type="scientific">Coralloluteibacterium stylophorae</name>
    <dbReference type="NCBI Taxonomy" id="1776034"/>
    <lineage>
        <taxon>Bacteria</taxon>
        <taxon>Pseudomonadati</taxon>
        <taxon>Pseudomonadota</taxon>
        <taxon>Gammaproteobacteria</taxon>
        <taxon>Lysobacterales</taxon>
        <taxon>Lysobacteraceae</taxon>
        <taxon>Coralloluteibacterium</taxon>
    </lineage>
</organism>
<evidence type="ECO:0008006" key="4">
    <source>
        <dbReference type="Google" id="ProtNLM"/>
    </source>
</evidence>
<comment type="caution">
    <text evidence="1">The sequence shown here is derived from an EMBL/GenBank/DDBJ whole genome shotgun (WGS) entry which is preliminary data.</text>
</comment>